<accession>A0A7Y6Q2F9</accession>
<protein>
    <recommendedName>
        <fullName evidence="4">Transmembrane protein</fullName>
    </recommendedName>
</protein>
<keyword evidence="1" id="KW-0472">Membrane</keyword>
<evidence type="ECO:0008006" key="4">
    <source>
        <dbReference type="Google" id="ProtNLM"/>
    </source>
</evidence>
<evidence type="ECO:0000313" key="2">
    <source>
        <dbReference type="EMBL" id="NVD37867.1"/>
    </source>
</evidence>
<keyword evidence="1" id="KW-0812">Transmembrane</keyword>
<dbReference type="EMBL" id="JABWDU010000001">
    <property type="protein sequence ID" value="NVD37867.1"/>
    <property type="molecule type" value="Genomic_DNA"/>
</dbReference>
<evidence type="ECO:0000256" key="1">
    <source>
        <dbReference type="SAM" id="Phobius"/>
    </source>
</evidence>
<feature type="transmembrane region" description="Helical" evidence="1">
    <location>
        <begin position="31"/>
        <end position="51"/>
    </location>
</feature>
<proteinExistence type="predicted"/>
<reference evidence="2 3" key="1">
    <citation type="submission" date="2020-06" db="EMBL/GenBank/DDBJ databases">
        <authorList>
            <person name="Grouzdev D.S."/>
        </authorList>
    </citation>
    <scope>NUCLEOTIDE SEQUENCE [LARGE SCALE GENOMIC DNA]</scope>
    <source>
        <strain evidence="2 3">HO-A22</strain>
    </source>
</reference>
<dbReference type="RefSeq" id="WP_171986904.1">
    <property type="nucleotide sequence ID" value="NZ_JABWDU010000001.1"/>
</dbReference>
<name>A0A7Y6Q2F9_9HYPH</name>
<comment type="caution">
    <text evidence="2">The sequence shown here is derived from an EMBL/GenBank/DDBJ whole genome shotgun (WGS) entry which is preliminary data.</text>
</comment>
<organism evidence="2 3">
    <name type="scientific">Ensifer oleiphilus</name>
    <dbReference type="NCBI Taxonomy" id="2742698"/>
    <lineage>
        <taxon>Bacteria</taxon>
        <taxon>Pseudomonadati</taxon>
        <taxon>Pseudomonadota</taxon>
        <taxon>Alphaproteobacteria</taxon>
        <taxon>Hyphomicrobiales</taxon>
        <taxon>Rhizobiaceae</taxon>
        <taxon>Sinorhizobium/Ensifer group</taxon>
        <taxon>Ensifer</taxon>
    </lineage>
</organism>
<keyword evidence="1" id="KW-1133">Transmembrane helix</keyword>
<keyword evidence="3" id="KW-1185">Reference proteome</keyword>
<evidence type="ECO:0000313" key="3">
    <source>
        <dbReference type="Proteomes" id="UP000520198"/>
    </source>
</evidence>
<sequence>MLYWLPRICVLAFAGLLIGFGFVPDTATGVAHTLLVIVLGLGLLSLTLHVFPPERH</sequence>
<dbReference type="Proteomes" id="UP000520198">
    <property type="component" value="Unassembled WGS sequence"/>
</dbReference>
<dbReference type="AlphaFoldDB" id="A0A7Y6Q2F9"/>
<gene>
    <name evidence="2" type="ORF">HT585_03295</name>
</gene>